<dbReference type="InterPro" id="IPR029903">
    <property type="entry name" value="RmlD-like-bd"/>
</dbReference>
<dbReference type="SUPFAM" id="SSF51735">
    <property type="entry name" value="NAD(P)-binding Rossmann-fold domains"/>
    <property type="match status" value="1"/>
</dbReference>
<dbReference type="Pfam" id="PF04321">
    <property type="entry name" value="RmlD_sub_bind"/>
    <property type="match status" value="1"/>
</dbReference>
<comment type="caution">
    <text evidence="2">The sequence shown here is derived from an EMBL/GenBank/DDBJ whole genome shotgun (WGS) entry which is preliminary data.</text>
</comment>
<evidence type="ECO:0000313" key="2">
    <source>
        <dbReference type="EMBL" id="HDD44602.1"/>
    </source>
</evidence>
<gene>
    <name evidence="2" type="ORF">ENG63_07070</name>
</gene>
<evidence type="ECO:0000259" key="1">
    <source>
        <dbReference type="Pfam" id="PF04321"/>
    </source>
</evidence>
<dbReference type="AlphaFoldDB" id="A0A7C0U3A9"/>
<feature type="non-terminal residue" evidence="2">
    <location>
        <position position="65"/>
    </location>
</feature>
<sequence>MKITIIGANGQLGTDLMEIFSSYNTIPLTHSQIEITQFESCLILKDIKPDIIINTAAFHKVDACE</sequence>
<dbReference type="Gene3D" id="3.40.50.720">
    <property type="entry name" value="NAD(P)-binding Rossmann-like Domain"/>
    <property type="match status" value="1"/>
</dbReference>
<accession>A0A7C0U3A9</accession>
<feature type="domain" description="RmlD-like substrate binding" evidence="1">
    <location>
        <begin position="1"/>
        <end position="65"/>
    </location>
</feature>
<dbReference type="Proteomes" id="UP000886289">
    <property type="component" value="Unassembled WGS sequence"/>
</dbReference>
<reference evidence="2" key="1">
    <citation type="journal article" date="2020" name="mSystems">
        <title>Genome- and Community-Level Interaction Insights into Carbon Utilization and Element Cycling Functions of Hydrothermarchaeota in Hydrothermal Sediment.</title>
        <authorList>
            <person name="Zhou Z."/>
            <person name="Liu Y."/>
            <person name="Xu W."/>
            <person name="Pan J."/>
            <person name="Luo Z.H."/>
            <person name="Li M."/>
        </authorList>
    </citation>
    <scope>NUCLEOTIDE SEQUENCE [LARGE SCALE GENOMIC DNA]</scope>
    <source>
        <strain evidence="2">HyVt-233</strain>
    </source>
</reference>
<dbReference type="InterPro" id="IPR036291">
    <property type="entry name" value="NAD(P)-bd_dom_sf"/>
</dbReference>
<name>A0A7C0U3A9_DESA2</name>
<organism evidence="2">
    <name type="scientific">Desulfofervidus auxilii</name>
    <dbReference type="NCBI Taxonomy" id="1621989"/>
    <lineage>
        <taxon>Bacteria</taxon>
        <taxon>Pseudomonadati</taxon>
        <taxon>Thermodesulfobacteriota</taxon>
        <taxon>Candidatus Desulfofervidia</taxon>
        <taxon>Candidatus Desulfofervidales</taxon>
        <taxon>Candidatus Desulfofervidaceae</taxon>
        <taxon>Candidatus Desulfofervidus</taxon>
    </lineage>
</organism>
<proteinExistence type="predicted"/>
<dbReference type="EMBL" id="DRBS01000260">
    <property type="protein sequence ID" value="HDD44602.1"/>
    <property type="molecule type" value="Genomic_DNA"/>
</dbReference>
<protein>
    <submittedName>
        <fullName evidence="2">dTDP-4-dehydrorhamnose reductase</fullName>
    </submittedName>
</protein>